<accession>A0A3E0HPJ2</accession>
<dbReference type="EMBL" id="QUNO01000005">
    <property type="protein sequence ID" value="REH48176.1"/>
    <property type="molecule type" value="Genomic_DNA"/>
</dbReference>
<evidence type="ECO:0000313" key="1">
    <source>
        <dbReference type="EMBL" id="REH48176.1"/>
    </source>
</evidence>
<comment type="caution">
    <text evidence="1">The sequence shown here is derived from an EMBL/GenBank/DDBJ whole genome shotgun (WGS) entry which is preliminary data.</text>
</comment>
<dbReference type="Proteomes" id="UP000256269">
    <property type="component" value="Unassembled WGS sequence"/>
</dbReference>
<organism evidence="1 2">
    <name type="scientific">Kutzneria buriramensis</name>
    <dbReference type="NCBI Taxonomy" id="1045776"/>
    <lineage>
        <taxon>Bacteria</taxon>
        <taxon>Bacillati</taxon>
        <taxon>Actinomycetota</taxon>
        <taxon>Actinomycetes</taxon>
        <taxon>Pseudonocardiales</taxon>
        <taxon>Pseudonocardiaceae</taxon>
        <taxon>Kutzneria</taxon>
    </lineage>
</organism>
<proteinExistence type="predicted"/>
<dbReference type="AlphaFoldDB" id="A0A3E0HPJ2"/>
<keyword evidence="2" id="KW-1185">Reference proteome</keyword>
<gene>
    <name evidence="1" type="ORF">BCF44_10534</name>
</gene>
<reference evidence="1 2" key="1">
    <citation type="submission" date="2018-08" db="EMBL/GenBank/DDBJ databases">
        <title>Genomic Encyclopedia of Archaeal and Bacterial Type Strains, Phase II (KMG-II): from individual species to whole genera.</title>
        <authorList>
            <person name="Goeker M."/>
        </authorList>
    </citation>
    <scope>NUCLEOTIDE SEQUENCE [LARGE SCALE GENOMIC DNA]</scope>
    <source>
        <strain evidence="1 2">DSM 45791</strain>
    </source>
</reference>
<protein>
    <submittedName>
        <fullName evidence="1">Uncharacterized protein</fullName>
    </submittedName>
</protein>
<evidence type="ECO:0000313" key="2">
    <source>
        <dbReference type="Proteomes" id="UP000256269"/>
    </source>
</evidence>
<name>A0A3E0HPJ2_9PSEU</name>
<dbReference type="RefSeq" id="WP_116174991.1">
    <property type="nucleotide sequence ID" value="NZ_CP144375.1"/>
</dbReference>
<dbReference type="OrthoDB" id="6556030at2"/>
<sequence>MAPSSEYAPPRPIAPGDVVAAFSPHLGEWTAAQITRLDPGWRTADVLDLDWSGPEPHSVDDLGDVEPLAQAHRSYEWVLPRSRKIIGNLPVLRDEPSWTRSHGWDIGTALATRRRRERGDNGPFEPWRVRYSADEFAALPDTVRTDVTVLEITDIVSLDCGRVVQLFPRLDELMLTGDLGDLTSAHRLNELRSLRRIYVSDLFGMSKEDRLLPRHVPELEILCLDGIPTEYAAAMRAAWRPEIPHGVLVDITRGRKPEWVAENRDNPLRDWDGREHISDARYKKSVALYKATRRAVLDALAGAADRDRLEHLGREYGEAFNQLDGRVPFIETEEREELFDALAHIVGDAEDLVWARDALFEGVEAVRNW</sequence>